<organism evidence="1 2">
    <name type="scientific">Actinokineospora diospyrosa</name>
    <dbReference type="NCBI Taxonomy" id="103728"/>
    <lineage>
        <taxon>Bacteria</taxon>
        <taxon>Bacillati</taxon>
        <taxon>Actinomycetota</taxon>
        <taxon>Actinomycetes</taxon>
        <taxon>Pseudonocardiales</taxon>
        <taxon>Pseudonocardiaceae</taxon>
        <taxon>Actinokineospora</taxon>
    </lineage>
</organism>
<dbReference type="Proteomes" id="UP001205185">
    <property type="component" value="Unassembled WGS sequence"/>
</dbReference>
<reference evidence="1 2" key="1">
    <citation type="submission" date="2022-06" db="EMBL/GenBank/DDBJ databases">
        <title>Genomic Encyclopedia of Archaeal and Bacterial Type Strains, Phase II (KMG-II): from individual species to whole genera.</title>
        <authorList>
            <person name="Goeker M."/>
        </authorList>
    </citation>
    <scope>NUCLEOTIDE SEQUENCE [LARGE SCALE GENOMIC DNA]</scope>
    <source>
        <strain evidence="1 2">DSM 44255</strain>
    </source>
</reference>
<protein>
    <submittedName>
        <fullName evidence="1">Immunity protein Imm1</fullName>
    </submittedName>
</protein>
<evidence type="ECO:0000313" key="2">
    <source>
        <dbReference type="Proteomes" id="UP001205185"/>
    </source>
</evidence>
<dbReference type="Pfam" id="PF14430">
    <property type="entry name" value="Imm1"/>
    <property type="match status" value="1"/>
</dbReference>
<comment type="caution">
    <text evidence="1">The sequence shown here is derived from an EMBL/GenBank/DDBJ whole genome shotgun (WGS) entry which is preliminary data.</text>
</comment>
<keyword evidence="2" id="KW-1185">Reference proteome</keyword>
<proteinExistence type="predicted"/>
<gene>
    <name evidence="1" type="ORF">LV75_000218</name>
</gene>
<dbReference type="EMBL" id="JAMTCO010000001">
    <property type="protein sequence ID" value="MCP2267736.1"/>
    <property type="molecule type" value="Genomic_DNA"/>
</dbReference>
<dbReference type="InterPro" id="IPR025680">
    <property type="entry name" value="DddI"/>
</dbReference>
<sequence>MTDPVLHHGQIVVDQLPPRFDLVAAVRAHHDAGVAIGWMWDLVAHPRADVDEHPALTVGVNNGIGILEWNDGQKSHVPATGTHPDWSEYWIAGLHPGDVPPNAHVPLDTAYAAIAEFVVTRTRPTCVA</sequence>
<dbReference type="RefSeq" id="WP_253884654.1">
    <property type="nucleotide sequence ID" value="NZ_BAAAVB010000002.1"/>
</dbReference>
<accession>A0ABT1I5Q3</accession>
<evidence type="ECO:0000313" key="1">
    <source>
        <dbReference type="EMBL" id="MCP2267736.1"/>
    </source>
</evidence>
<name>A0ABT1I5Q3_9PSEU</name>